<evidence type="ECO:0000313" key="1">
    <source>
        <dbReference type="Proteomes" id="UP000887576"/>
    </source>
</evidence>
<evidence type="ECO:0000313" key="2">
    <source>
        <dbReference type="WBParaSite" id="JU765_v2.g17458.t1"/>
    </source>
</evidence>
<organism evidence="1 2">
    <name type="scientific">Panagrolaimus sp. JU765</name>
    <dbReference type="NCBI Taxonomy" id="591449"/>
    <lineage>
        <taxon>Eukaryota</taxon>
        <taxon>Metazoa</taxon>
        <taxon>Ecdysozoa</taxon>
        <taxon>Nematoda</taxon>
        <taxon>Chromadorea</taxon>
        <taxon>Rhabditida</taxon>
        <taxon>Tylenchina</taxon>
        <taxon>Panagrolaimomorpha</taxon>
        <taxon>Panagrolaimoidea</taxon>
        <taxon>Panagrolaimidae</taxon>
        <taxon>Panagrolaimus</taxon>
    </lineage>
</organism>
<name>A0AC34QLM5_9BILA</name>
<reference evidence="2" key="1">
    <citation type="submission" date="2022-11" db="UniProtKB">
        <authorList>
            <consortium name="WormBaseParasite"/>
        </authorList>
    </citation>
    <scope>IDENTIFICATION</scope>
</reference>
<accession>A0AC34QLM5</accession>
<dbReference type="Proteomes" id="UP000887576">
    <property type="component" value="Unplaced"/>
</dbReference>
<sequence>MKRLIFFLAFLVVVLDGSQSTHHHRRRSSSNLVCVHGEEYAGKCQCKPGYLGHHCELKAYCKSNDRNSDGSCHACQENYEGNYCEKIICEHGIPDENEQKCICEQPYSGTYCRNLTTADVYLYYNSKMVNSIGPFGAITIIPLILIYYGCESLARKRQVKRIGQLLSGNQNVSIDSQALKNLLDDKGGK</sequence>
<proteinExistence type="predicted"/>
<protein>
    <submittedName>
        <fullName evidence="2">EGF-like domain-containing protein</fullName>
    </submittedName>
</protein>
<dbReference type="WBParaSite" id="JU765_v2.g17458.t1">
    <property type="protein sequence ID" value="JU765_v2.g17458.t1"/>
    <property type="gene ID" value="JU765_v2.g17458"/>
</dbReference>